<dbReference type="Proteomes" id="UP000001952">
    <property type="component" value="Chromosome"/>
</dbReference>
<sequence>MHFILQAASALAALVHPGHVLLYAPGDSLTCRLDAT</sequence>
<name>Q1R2F9_ECOUT</name>
<organism evidence="1 2">
    <name type="scientific">Escherichia coli (strain UTI89 / UPEC)</name>
    <dbReference type="NCBI Taxonomy" id="364106"/>
    <lineage>
        <taxon>Bacteria</taxon>
        <taxon>Pseudomonadati</taxon>
        <taxon>Pseudomonadota</taxon>
        <taxon>Gammaproteobacteria</taxon>
        <taxon>Enterobacterales</taxon>
        <taxon>Enterobacteriaceae</taxon>
        <taxon>Escherichia</taxon>
    </lineage>
</organism>
<gene>
    <name evidence="1" type="ordered locus">UTI89_C5052</name>
</gene>
<proteinExistence type="predicted"/>
<reference evidence="1 2" key="1">
    <citation type="journal article" date="2006" name="Proc. Natl. Acad. Sci. U.S.A.">
        <title>Identification of genes subject to positive selection in uropathogenic strains of Escherichia coli: a comparative genomics approach.</title>
        <authorList>
            <person name="Chen S.L."/>
            <person name="Hung C.S."/>
            <person name="Xu J."/>
            <person name="Reigstad C.S."/>
            <person name="Magrini V."/>
            <person name="Sabo A."/>
            <person name="Blasiar D."/>
            <person name="Bieri T."/>
            <person name="Meyer R.R."/>
            <person name="Ozersky P."/>
            <person name="Armstrong J.R."/>
            <person name="Fulton R.S."/>
            <person name="Latreille J.P."/>
            <person name="Spieth J."/>
            <person name="Hooton T.M."/>
            <person name="Mardis E.R."/>
            <person name="Hultgren S.J."/>
            <person name="Gordon J.I."/>
        </authorList>
    </citation>
    <scope>NUCLEOTIDE SEQUENCE [LARGE SCALE GENOMIC DNA]</scope>
    <source>
        <strain evidence="2">UTI89 / UPEC</strain>
    </source>
</reference>
<accession>Q1R2F9</accession>
<dbReference type="EMBL" id="CP000243">
    <property type="protein sequence ID" value="ABE10455.1"/>
    <property type="molecule type" value="Genomic_DNA"/>
</dbReference>
<dbReference type="AlphaFoldDB" id="Q1R2F9"/>
<dbReference type="KEGG" id="eci:UTI89_C5052"/>
<evidence type="ECO:0000313" key="1">
    <source>
        <dbReference type="EMBL" id="ABE10455.1"/>
    </source>
</evidence>
<evidence type="ECO:0000313" key="2">
    <source>
        <dbReference type="Proteomes" id="UP000001952"/>
    </source>
</evidence>
<protein>
    <submittedName>
        <fullName evidence="1">Uncharacterized protein</fullName>
    </submittedName>
</protein>
<dbReference type="HOGENOM" id="CLU_3355919_0_0_6"/>